<keyword evidence="4 7" id="KW-1133">Transmembrane helix</keyword>
<feature type="transmembrane region" description="Helical" evidence="7">
    <location>
        <begin position="214"/>
        <end position="237"/>
    </location>
</feature>
<comment type="caution">
    <text evidence="9">The sequence shown here is derived from an EMBL/GenBank/DDBJ whole genome shotgun (WGS) entry which is preliminary data.</text>
</comment>
<accession>B7APQ2</accession>
<keyword evidence="2" id="KW-1003">Cell membrane</keyword>
<reference evidence="9 10" key="1">
    <citation type="submission" date="2008-11" db="EMBL/GenBank/DDBJ databases">
        <title>Draft genome sequence of Bacteroides pectinophilus (ATCC 43243).</title>
        <authorList>
            <person name="Sudarsanam P."/>
            <person name="Ley R."/>
            <person name="Guruge J."/>
            <person name="Turnbaugh P.J."/>
            <person name="Mahowald M."/>
            <person name="Liep D."/>
            <person name="Gordon J."/>
        </authorList>
    </citation>
    <scope>NUCLEOTIDE SEQUENCE [LARGE SCALE GENOMIC DNA]</scope>
    <source>
        <strain evidence="9 10">ATCC 43243</strain>
    </source>
</reference>
<dbReference type="EMBL" id="ABVQ01000034">
    <property type="protein sequence ID" value="EEC58526.1"/>
    <property type="molecule type" value="Genomic_DNA"/>
</dbReference>
<name>B7APQ2_9FIRM</name>
<evidence type="ECO:0000256" key="4">
    <source>
        <dbReference type="ARBA" id="ARBA00022989"/>
    </source>
</evidence>
<dbReference type="PANTHER" id="PTHR30572">
    <property type="entry name" value="MEMBRANE COMPONENT OF TRANSPORTER-RELATED"/>
    <property type="match status" value="1"/>
</dbReference>
<reference evidence="9 10" key="2">
    <citation type="submission" date="2008-11" db="EMBL/GenBank/DDBJ databases">
        <authorList>
            <person name="Fulton L."/>
            <person name="Clifton S."/>
            <person name="Fulton B."/>
            <person name="Xu J."/>
            <person name="Minx P."/>
            <person name="Pepin K.H."/>
            <person name="Johnson M."/>
            <person name="Bhonagiri V."/>
            <person name="Nash W.E."/>
            <person name="Mardis E.R."/>
            <person name="Wilson R.K."/>
        </authorList>
    </citation>
    <scope>NUCLEOTIDE SEQUENCE [LARGE SCALE GENOMIC DNA]</scope>
    <source>
        <strain evidence="9 10">ATCC 43243</strain>
    </source>
</reference>
<keyword evidence="10" id="KW-1185">Reference proteome</keyword>
<dbReference type="STRING" id="483218.BACPEC_00658"/>
<feature type="transmembrane region" description="Helical" evidence="7">
    <location>
        <begin position="335"/>
        <end position="355"/>
    </location>
</feature>
<keyword evidence="5 7" id="KW-0472">Membrane</keyword>
<dbReference type="Proteomes" id="UP000003136">
    <property type="component" value="Unassembled WGS sequence"/>
</dbReference>
<evidence type="ECO:0000259" key="8">
    <source>
        <dbReference type="Pfam" id="PF02687"/>
    </source>
</evidence>
<evidence type="ECO:0000313" key="10">
    <source>
        <dbReference type="Proteomes" id="UP000003136"/>
    </source>
</evidence>
<comment type="similarity">
    <text evidence="6">Belongs to the ABC-4 integral membrane protein family.</text>
</comment>
<evidence type="ECO:0000256" key="7">
    <source>
        <dbReference type="SAM" id="Phobius"/>
    </source>
</evidence>
<dbReference type="HOGENOM" id="CLU_010964_0_0_9"/>
<evidence type="ECO:0000256" key="5">
    <source>
        <dbReference type="ARBA" id="ARBA00023136"/>
    </source>
</evidence>
<organism evidence="9 10">
    <name type="scientific">[Bacteroides] pectinophilus ATCC 43243</name>
    <dbReference type="NCBI Taxonomy" id="483218"/>
    <lineage>
        <taxon>Bacteria</taxon>
        <taxon>Bacillati</taxon>
        <taxon>Bacillota</taxon>
        <taxon>Clostridia</taxon>
        <taxon>Eubacteriales</taxon>
    </lineage>
</organism>
<protein>
    <recommendedName>
        <fullName evidence="8">ABC3 transporter permease C-terminal domain-containing protein</fullName>
    </recommendedName>
</protein>
<dbReference type="Pfam" id="PF02687">
    <property type="entry name" value="FtsX"/>
    <property type="match status" value="2"/>
</dbReference>
<keyword evidence="3 7" id="KW-0812">Transmembrane</keyword>
<dbReference type="PANTHER" id="PTHR30572:SF4">
    <property type="entry name" value="ABC TRANSPORTER PERMEASE YTRF"/>
    <property type="match status" value="1"/>
</dbReference>
<evidence type="ECO:0000313" key="9">
    <source>
        <dbReference type="EMBL" id="EEC58526.1"/>
    </source>
</evidence>
<sequence length="745" mass="82731">MEKSSAIRNGGKDMWKDYSTGFIKKNRASSISVLVAAFISALFLSLLCGLFYNFWNYEVESVILEEGNWQGRITGAFEEDIVSEIENFANVKTAEINEDLSDGQTLVVDICFDDMRAVYHDMPLIAQQAGVPETSVSYHESLLSSYFINDPQDSTPPLLMAFYLFVLLLVSVSLILIIHNSFAVSMNARVHQFGIFSSIGATPGQIRTCLLQEAAILCVIPVLLGSFIGIALTFGAIQAVNVLADGIVGRHEATFIYHPLVFAITILASFLTVLISAWLPARKLSKMTPLEAIKNTGELQLKRRKKSRILALLFGTEGELAGNALKAQKKSLRTATLSLTLSFLGFALMLSFFTLSGISTNHTYFERYQNAWDVMATLEDTKIEDFAYTDEIHALADTDSIIYQKANAVCSVPVDSVSEEVKSLGGLEAIAESDVRIADGIYTIQAPIVIMDDSSFAMYCEQIGVSSTENGSVVLNRIWDNINSNFRYKEYVPFLSENQDTMILQSQGDTAATVTIPVLGFTQEPPVLREEYDNYALVQFVSLSTWEQIEETIGNAEPDTYIRILSEKERTLTELSTIEVELTNVLGHDISFEMENRVQEKLDNDAMLNGYKLVVGALCVLLAFIGIANVFSNTLGFIRQRKREFARYMSIGMTPEGMRKMFWIEALVIAGRPVLITLPITAVFVWLMITASYLNPMEFLAVAPIVPILLFIATLFGFVALAYYLGGKQILKCDLVEALRTDYMG</sequence>
<comment type="subcellular location">
    <subcellularLocation>
        <location evidence="1">Cell membrane</location>
        <topology evidence="1">Multi-pass membrane protein</topology>
    </subcellularLocation>
</comment>
<gene>
    <name evidence="9" type="ORF">BACPEC_00658</name>
</gene>
<evidence type="ECO:0000256" key="1">
    <source>
        <dbReference type="ARBA" id="ARBA00004651"/>
    </source>
</evidence>
<dbReference type="AlphaFoldDB" id="B7APQ2"/>
<feature type="transmembrane region" description="Helical" evidence="7">
    <location>
        <begin position="701"/>
        <end position="725"/>
    </location>
</feature>
<feature type="domain" description="ABC3 transporter permease C-terminal" evidence="8">
    <location>
        <begin position="619"/>
        <end position="731"/>
    </location>
</feature>
<dbReference type="InterPro" id="IPR003838">
    <property type="entry name" value="ABC3_permease_C"/>
</dbReference>
<evidence type="ECO:0000256" key="2">
    <source>
        <dbReference type="ARBA" id="ARBA00022475"/>
    </source>
</evidence>
<proteinExistence type="inferred from homology"/>
<feature type="transmembrane region" description="Helical" evidence="7">
    <location>
        <begin position="257"/>
        <end position="279"/>
    </location>
</feature>
<dbReference type="GO" id="GO:0022857">
    <property type="term" value="F:transmembrane transporter activity"/>
    <property type="evidence" value="ECO:0007669"/>
    <property type="project" value="TreeGrafter"/>
</dbReference>
<evidence type="ECO:0000256" key="3">
    <source>
        <dbReference type="ARBA" id="ARBA00022692"/>
    </source>
</evidence>
<feature type="domain" description="ABC3 transporter permease C-terminal" evidence="8">
    <location>
        <begin position="165"/>
        <end position="289"/>
    </location>
</feature>
<dbReference type="GO" id="GO:0005886">
    <property type="term" value="C:plasma membrane"/>
    <property type="evidence" value="ECO:0007669"/>
    <property type="project" value="UniProtKB-SubCell"/>
</dbReference>
<feature type="transmembrane region" description="Helical" evidence="7">
    <location>
        <begin position="662"/>
        <end position="689"/>
    </location>
</feature>
<dbReference type="InterPro" id="IPR050250">
    <property type="entry name" value="Macrolide_Exporter_MacB"/>
</dbReference>
<evidence type="ECO:0000256" key="6">
    <source>
        <dbReference type="ARBA" id="ARBA00038076"/>
    </source>
</evidence>
<feature type="transmembrane region" description="Helical" evidence="7">
    <location>
        <begin position="33"/>
        <end position="55"/>
    </location>
</feature>
<feature type="transmembrane region" description="Helical" evidence="7">
    <location>
        <begin position="613"/>
        <end position="638"/>
    </location>
</feature>
<dbReference type="eggNOG" id="COG0577">
    <property type="taxonomic scope" value="Bacteria"/>
</dbReference>
<feature type="transmembrane region" description="Helical" evidence="7">
    <location>
        <begin position="160"/>
        <end position="179"/>
    </location>
</feature>